<dbReference type="Proteomes" id="UP000294933">
    <property type="component" value="Unassembled WGS sequence"/>
</dbReference>
<comment type="subcellular location">
    <subcellularLocation>
        <location evidence="1">Membrane</location>
        <topology evidence="1">Multi-pass membrane protein</topology>
    </subcellularLocation>
</comment>
<keyword evidence="4 5" id="KW-0472">Membrane</keyword>
<protein>
    <recommendedName>
        <fullName evidence="8">RTA1-domain-containing protein</fullName>
    </recommendedName>
</protein>
<sequence>MAPSAPPPNYNVQTDSAYHYIPTKSICIIFLVLFGLSGLIHAFQAFYFRMRWLLATAFLACIGETAGWGARYWSSLTYGTPSAPFTIQICTTIISPTFLLAAMLTTVKNILKSMKTSYWETKMHDKRIDDIVCLVVQALGGGWASGAKDPRPGADMMLGGIILQLVALITFNILGAEFLWRFYNEKPLKEAPSVTYSRSSSTSNVSLKHSNVEKGNLNLIYSPKRLQALIIGVVISNICLIIRGIYRTAELSDGFNGRIISTEIYFNLFDGAMVALATLTLNIMHPGYLLPREILDAKY</sequence>
<evidence type="ECO:0000256" key="5">
    <source>
        <dbReference type="SAM" id="Phobius"/>
    </source>
</evidence>
<evidence type="ECO:0000313" key="7">
    <source>
        <dbReference type="Proteomes" id="UP000294933"/>
    </source>
</evidence>
<dbReference type="STRING" id="50990.A0A4Y7PML3"/>
<name>A0A4Y7PML3_9AGAM</name>
<evidence type="ECO:0000256" key="1">
    <source>
        <dbReference type="ARBA" id="ARBA00004141"/>
    </source>
</evidence>
<feature type="transmembrane region" description="Helical" evidence="5">
    <location>
        <begin position="226"/>
        <end position="246"/>
    </location>
</feature>
<dbReference type="AlphaFoldDB" id="A0A4Y7PML3"/>
<feature type="transmembrane region" description="Helical" evidence="5">
    <location>
        <begin position="85"/>
        <end position="107"/>
    </location>
</feature>
<organism evidence="6 7">
    <name type="scientific">Rickenella mellea</name>
    <dbReference type="NCBI Taxonomy" id="50990"/>
    <lineage>
        <taxon>Eukaryota</taxon>
        <taxon>Fungi</taxon>
        <taxon>Dikarya</taxon>
        <taxon>Basidiomycota</taxon>
        <taxon>Agaricomycotina</taxon>
        <taxon>Agaricomycetes</taxon>
        <taxon>Hymenochaetales</taxon>
        <taxon>Rickenellaceae</taxon>
        <taxon>Rickenella</taxon>
    </lineage>
</organism>
<dbReference type="InterPro" id="IPR007568">
    <property type="entry name" value="RTA1"/>
</dbReference>
<evidence type="ECO:0008006" key="8">
    <source>
        <dbReference type="Google" id="ProtNLM"/>
    </source>
</evidence>
<keyword evidence="7" id="KW-1185">Reference proteome</keyword>
<proteinExistence type="predicted"/>
<accession>A0A4Y7PML3</accession>
<gene>
    <name evidence="6" type="ORF">BD410DRAFT_777008</name>
</gene>
<dbReference type="PANTHER" id="PTHR31465">
    <property type="entry name" value="PROTEIN RTA1-RELATED"/>
    <property type="match status" value="1"/>
</dbReference>
<evidence type="ECO:0000313" key="6">
    <source>
        <dbReference type="EMBL" id="TDL16654.1"/>
    </source>
</evidence>
<dbReference type="VEuPathDB" id="FungiDB:BD410DRAFT_777008"/>
<evidence type="ECO:0000256" key="4">
    <source>
        <dbReference type="ARBA" id="ARBA00023136"/>
    </source>
</evidence>
<keyword evidence="2 5" id="KW-0812">Transmembrane</keyword>
<feature type="transmembrane region" description="Helical" evidence="5">
    <location>
        <begin position="52"/>
        <end position="73"/>
    </location>
</feature>
<feature type="transmembrane region" description="Helical" evidence="5">
    <location>
        <begin position="157"/>
        <end position="180"/>
    </location>
</feature>
<feature type="transmembrane region" description="Helical" evidence="5">
    <location>
        <begin position="266"/>
        <end position="284"/>
    </location>
</feature>
<evidence type="ECO:0000256" key="2">
    <source>
        <dbReference type="ARBA" id="ARBA00022692"/>
    </source>
</evidence>
<dbReference type="GO" id="GO:0005886">
    <property type="term" value="C:plasma membrane"/>
    <property type="evidence" value="ECO:0007669"/>
    <property type="project" value="TreeGrafter"/>
</dbReference>
<dbReference type="EMBL" id="ML170238">
    <property type="protein sequence ID" value="TDL16654.1"/>
    <property type="molecule type" value="Genomic_DNA"/>
</dbReference>
<dbReference type="PANTHER" id="PTHR31465:SF9">
    <property type="entry name" value="SPHINGOID LONG-CHAIN BASE TRANSPORTER RSB1"/>
    <property type="match status" value="1"/>
</dbReference>
<feature type="transmembrane region" description="Helical" evidence="5">
    <location>
        <begin position="20"/>
        <end position="40"/>
    </location>
</feature>
<dbReference type="Pfam" id="PF04479">
    <property type="entry name" value="RTA1"/>
    <property type="match status" value="1"/>
</dbReference>
<reference evidence="6 7" key="1">
    <citation type="submission" date="2018-06" db="EMBL/GenBank/DDBJ databases">
        <title>A transcriptomic atlas of mushroom development highlights an independent origin of complex multicellularity.</title>
        <authorList>
            <consortium name="DOE Joint Genome Institute"/>
            <person name="Krizsan K."/>
            <person name="Almasi E."/>
            <person name="Merenyi Z."/>
            <person name="Sahu N."/>
            <person name="Viragh M."/>
            <person name="Koszo T."/>
            <person name="Mondo S."/>
            <person name="Kiss B."/>
            <person name="Balint B."/>
            <person name="Kues U."/>
            <person name="Barry K."/>
            <person name="Hegedus J.C."/>
            <person name="Henrissat B."/>
            <person name="Johnson J."/>
            <person name="Lipzen A."/>
            <person name="Ohm R."/>
            <person name="Nagy I."/>
            <person name="Pangilinan J."/>
            <person name="Yan J."/>
            <person name="Xiong Y."/>
            <person name="Grigoriev I.V."/>
            <person name="Hibbett D.S."/>
            <person name="Nagy L.G."/>
        </authorList>
    </citation>
    <scope>NUCLEOTIDE SEQUENCE [LARGE SCALE GENOMIC DNA]</scope>
    <source>
        <strain evidence="6 7">SZMC22713</strain>
    </source>
</reference>
<evidence type="ECO:0000256" key="3">
    <source>
        <dbReference type="ARBA" id="ARBA00022989"/>
    </source>
</evidence>
<keyword evidence="3 5" id="KW-1133">Transmembrane helix</keyword>
<dbReference type="OrthoDB" id="3358017at2759"/>
<dbReference type="GO" id="GO:0000324">
    <property type="term" value="C:fungal-type vacuole"/>
    <property type="evidence" value="ECO:0007669"/>
    <property type="project" value="TreeGrafter"/>
</dbReference>